<feature type="domain" description="Endonuclease/exonuclease/phosphatase" evidence="1">
    <location>
        <begin position="27"/>
        <end position="190"/>
    </location>
</feature>
<dbReference type="SUPFAM" id="SSF56219">
    <property type="entry name" value="DNase I-like"/>
    <property type="match status" value="1"/>
</dbReference>
<reference evidence="2" key="1">
    <citation type="journal article" date="2019" name="bioRxiv">
        <title>The Genome of the Zebra Mussel, Dreissena polymorpha: A Resource for Invasive Species Research.</title>
        <authorList>
            <person name="McCartney M.A."/>
            <person name="Auch B."/>
            <person name="Kono T."/>
            <person name="Mallez S."/>
            <person name="Zhang Y."/>
            <person name="Obille A."/>
            <person name="Becker A."/>
            <person name="Abrahante J.E."/>
            <person name="Garbe J."/>
            <person name="Badalamenti J.P."/>
            <person name="Herman A."/>
            <person name="Mangelson H."/>
            <person name="Liachko I."/>
            <person name="Sullivan S."/>
            <person name="Sone E.D."/>
            <person name="Koren S."/>
            <person name="Silverstein K.A.T."/>
            <person name="Beckman K.B."/>
            <person name="Gohl D.M."/>
        </authorList>
    </citation>
    <scope>NUCLEOTIDE SEQUENCE</scope>
    <source>
        <strain evidence="2">Duluth1</strain>
        <tissue evidence="2">Whole animal</tissue>
    </source>
</reference>
<dbReference type="InterPro" id="IPR005135">
    <property type="entry name" value="Endo/exonuclease/phosphatase"/>
</dbReference>
<gene>
    <name evidence="2" type="ORF">DPMN_098911</name>
</gene>
<dbReference type="EMBL" id="JAIWYP010000003">
    <property type="protein sequence ID" value="KAH3856325.1"/>
    <property type="molecule type" value="Genomic_DNA"/>
</dbReference>
<dbReference type="Gene3D" id="3.60.10.10">
    <property type="entry name" value="Endonuclease/exonuclease/phosphatase"/>
    <property type="match status" value="1"/>
</dbReference>
<evidence type="ECO:0000313" key="2">
    <source>
        <dbReference type="EMBL" id="KAH3856325.1"/>
    </source>
</evidence>
<name>A0A9D4LD37_DREPO</name>
<accession>A0A9D4LD37</accession>
<proteinExistence type="predicted"/>
<evidence type="ECO:0000313" key="3">
    <source>
        <dbReference type="Proteomes" id="UP000828390"/>
    </source>
</evidence>
<dbReference type="AlphaFoldDB" id="A0A9D4LD37"/>
<evidence type="ECO:0000259" key="1">
    <source>
        <dbReference type="Pfam" id="PF03372"/>
    </source>
</evidence>
<dbReference type="InterPro" id="IPR036691">
    <property type="entry name" value="Endo/exonu/phosph_ase_sf"/>
</dbReference>
<reference evidence="2" key="2">
    <citation type="submission" date="2020-11" db="EMBL/GenBank/DDBJ databases">
        <authorList>
            <person name="McCartney M.A."/>
            <person name="Auch B."/>
            <person name="Kono T."/>
            <person name="Mallez S."/>
            <person name="Becker A."/>
            <person name="Gohl D.M."/>
            <person name="Silverstein K.A.T."/>
            <person name="Koren S."/>
            <person name="Bechman K.B."/>
            <person name="Herman A."/>
            <person name="Abrahante J.E."/>
            <person name="Garbe J."/>
        </authorList>
    </citation>
    <scope>NUCLEOTIDE SEQUENCE</scope>
    <source>
        <strain evidence="2">Duluth1</strain>
        <tissue evidence="2">Whole animal</tissue>
    </source>
</reference>
<dbReference type="GO" id="GO:0003824">
    <property type="term" value="F:catalytic activity"/>
    <property type="evidence" value="ECO:0007669"/>
    <property type="project" value="InterPro"/>
</dbReference>
<dbReference type="Proteomes" id="UP000828390">
    <property type="component" value="Unassembled WGS sequence"/>
</dbReference>
<dbReference type="Pfam" id="PF03372">
    <property type="entry name" value="Exo_endo_phos"/>
    <property type="match status" value="1"/>
</dbReference>
<protein>
    <recommendedName>
        <fullName evidence="1">Endonuclease/exonuclease/phosphatase domain-containing protein</fullName>
    </recommendedName>
</protein>
<organism evidence="2 3">
    <name type="scientific">Dreissena polymorpha</name>
    <name type="common">Zebra mussel</name>
    <name type="synonym">Mytilus polymorpha</name>
    <dbReference type="NCBI Taxonomy" id="45954"/>
    <lineage>
        <taxon>Eukaryota</taxon>
        <taxon>Metazoa</taxon>
        <taxon>Spiralia</taxon>
        <taxon>Lophotrochozoa</taxon>
        <taxon>Mollusca</taxon>
        <taxon>Bivalvia</taxon>
        <taxon>Autobranchia</taxon>
        <taxon>Heteroconchia</taxon>
        <taxon>Euheterodonta</taxon>
        <taxon>Imparidentia</taxon>
        <taxon>Neoheterodontei</taxon>
        <taxon>Myida</taxon>
        <taxon>Dreissenoidea</taxon>
        <taxon>Dreissenidae</taxon>
        <taxon>Dreissena</taxon>
    </lineage>
</organism>
<sequence>MNFKLVTFLQNPVNQRLSNLIKLALLNTRSFHRQFKDIISEPESSADVLCVNETWMKQQPTPDMTNRTSYRQDRKHRQAGGDLCYISTKFTSQCFLRATYNDIDILHVMLSIRGPVHIILVYFAPNGSTAHCKDIIYNAILNIPDTDRIFILGDFNKVVLNGQKFCTFRTLIPSPTCKTGSALDMVFYNRHDQVMTHIQPVYFSYYSVIWVGVQF</sequence>
<comment type="caution">
    <text evidence="2">The sequence shown here is derived from an EMBL/GenBank/DDBJ whole genome shotgun (WGS) entry which is preliminary data.</text>
</comment>
<keyword evidence="3" id="KW-1185">Reference proteome</keyword>